<keyword evidence="7" id="KW-0998">Cell outer membrane</keyword>
<evidence type="ECO:0000256" key="3">
    <source>
        <dbReference type="ARBA" id="ARBA00022448"/>
    </source>
</evidence>
<comment type="subcellular location">
    <subcellularLocation>
        <location evidence="1">Cell outer membrane</location>
    </subcellularLocation>
</comment>
<gene>
    <name evidence="9" type="ORF">ATL17_3343</name>
</gene>
<proteinExistence type="inferred from homology"/>
<dbReference type="GO" id="GO:0015562">
    <property type="term" value="F:efflux transmembrane transporter activity"/>
    <property type="evidence" value="ECO:0007669"/>
    <property type="project" value="InterPro"/>
</dbReference>
<comment type="similarity">
    <text evidence="2">Belongs to the outer membrane factor (OMF) (TC 1.B.17) family.</text>
</comment>
<dbReference type="GO" id="GO:0015288">
    <property type="term" value="F:porin activity"/>
    <property type="evidence" value="ECO:0007669"/>
    <property type="project" value="TreeGrafter"/>
</dbReference>
<evidence type="ECO:0000256" key="5">
    <source>
        <dbReference type="ARBA" id="ARBA00022692"/>
    </source>
</evidence>
<dbReference type="Gene3D" id="1.20.1600.10">
    <property type="entry name" value="Outer membrane efflux proteins (OEP)"/>
    <property type="match status" value="1"/>
</dbReference>
<evidence type="ECO:0000256" key="6">
    <source>
        <dbReference type="ARBA" id="ARBA00023136"/>
    </source>
</evidence>
<dbReference type="SUPFAM" id="SSF56954">
    <property type="entry name" value="Outer membrane efflux proteins (OEP)"/>
    <property type="match status" value="1"/>
</dbReference>
<evidence type="ECO:0000256" key="2">
    <source>
        <dbReference type="ARBA" id="ARBA00007613"/>
    </source>
</evidence>
<dbReference type="Pfam" id="PF02321">
    <property type="entry name" value="OEP"/>
    <property type="match status" value="2"/>
</dbReference>
<dbReference type="PANTHER" id="PTHR30026">
    <property type="entry name" value="OUTER MEMBRANE PROTEIN TOLC"/>
    <property type="match status" value="1"/>
</dbReference>
<evidence type="ECO:0000313" key="9">
    <source>
        <dbReference type="EMBL" id="TDQ60454.1"/>
    </source>
</evidence>
<accession>A0A4R6VGP5</accession>
<sequence>MVADSKNYLDASATSHPQLEQMAAQNTKKGAKISLQQVALVALQTNPTIDIARWQKRDAEAGVGITTAKFRPKVEYNIASGPEVTYDTKTEIGEDHTRSEIGLTLSQLLFDFGKTNAELDWSKALVSSADWRFKDKVENTLYEITDIYLTVLELDMLLQNSYANQAAHKETYRLVKLNADAGNATQADVQKAYTRLENSKTQSIELVSQRQRNESEFKRLTGLVPGNLTMPDWRKHDAQFQLGQSESYVRRNPKLRSILADMESLRKQQEALQRSYLPQITLEGSTSIKQNILGENPVRGDAKAQIVLRGSLYDGGDRSAKIDQINARLGEAEARYRQARRDLERDIRDAARILRTAKDRQNSIYQRINASEDVVRLYGEQFKAGNRTIFELLDAQQELFTAKAEQITNQFDILRAKYAGHQLSGTLGPTLLGDLDI</sequence>
<name>A0A4R6VGP5_9HYPH</name>
<dbReference type="InterPro" id="IPR003423">
    <property type="entry name" value="OMP_efflux"/>
</dbReference>
<keyword evidence="5" id="KW-0812">Transmembrane</keyword>
<evidence type="ECO:0000256" key="4">
    <source>
        <dbReference type="ARBA" id="ARBA00022452"/>
    </source>
</evidence>
<organism evidence="9 10">
    <name type="scientific">Maritalea mobilis</name>
    <dbReference type="NCBI Taxonomy" id="483324"/>
    <lineage>
        <taxon>Bacteria</taxon>
        <taxon>Pseudomonadati</taxon>
        <taxon>Pseudomonadota</taxon>
        <taxon>Alphaproteobacteria</taxon>
        <taxon>Hyphomicrobiales</taxon>
        <taxon>Devosiaceae</taxon>
        <taxon>Maritalea</taxon>
    </lineage>
</organism>
<dbReference type="GO" id="GO:0009279">
    <property type="term" value="C:cell outer membrane"/>
    <property type="evidence" value="ECO:0007669"/>
    <property type="project" value="UniProtKB-SubCell"/>
</dbReference>
<keyword evidence="4" id="KW-1134">Transmembrane beta strand</keyword>
<feature type="coiled-coil region" evidence="8">
    <location>
        <begin position="322"/>
        <end position="360"/>
    </location>
</feature>
<dbReference type="AlphaFoldDB" id="A0A4R6VGP5"/>
<keyword evidence="8" id="KW-0175">Coiled coil</keyword>
<keyword evidence="10" id="KW-1185">Reference proteome</keyword>
<dbReference type="InterPro" id="IPR051906">
    <property type="entry name" value="TolC-like"/>
</dbReference>
<dbReference type="PANTHER" id="PTHR30026:SF22">
    <property type="entry name" value="OUTER MEMBRANE EFFLUX PROTEIN"/>
    <property type="match status" value="1"/>
</dbReference>
<evidence type="ECO:0000256" key="8">
    <source>
        <dbReference type="SAM" id="Coils"/>
    </source>
</evidence>
<evidence type="ECO:0000256" key="7">
    <source>
        <dbReference type="ARBA" id="ARBA00023237"/>
    </source>
</evidence>
<dbReference type="Proteomes" id="UP000295391">
    <property type="component" value="Unassembled WGS sequence"/>
</dbReference>
<keyword evidence="3" id="KW-0813">Transport</keyword>
<reference evidence="9 10" key="1">
    <citation type="submission" date="2019-03" db="EMBL/GenBank/DDBJ databases">
        <title>Genomic Encyclopedia of Type Strains, Phase III (KMG-III): the genomes of soil and plant-associated and newly described type strains.</title>
        <authorList>
            <person name="Whitman W."/>
        </authorList>
    </citation>
    <scope>NUCLEOTIDE SEQUENCE [LARGE SCALE GENOMIC DNA]</scope>
    <source>
        <strain evidence="9 10">CGMCC 1.7002</strain>
    </source>
</reference>
<dbReference type="EMBL" id="SNYR01000004">
    <property type="protein sequence ID" value="TDQ60454.1"/>
    <property type="molecule type" value="Genomic_DNA"/>
</dbReference>
<evidence type="ECO:0000256" key="1">
    <source>
        <dbReference type="ARBA" id="ARBA00004442"/>
    </source>
</evidence>
<evidence type="ECO:0000313" key="10">
    <source>
        <dbReference type="Proteomes" id="UP000295391"/>
    </source>
</evidence>
<protein>
    <submittedName>
        <fullName evidence="9">TolC family type I secretion outer membrane protein</fullName>
    </submittedName>
</protein>
<dbReference type="GO" id="GO:1990281">
    <property type="term" value="C:efflux pump complex"/>
    <property type="evidence" value="ECO:0007669"/>
    <property type="project" value="TreeGrafter"/>
</dbReference>
<keyword evidence="6" id="KW-0472">Membrane</keyword>
<comment type="caution">
    <text evidence="9">The sequence shown here is derived from an EMBL/GenBank/DDBJ whole genome shotgun (WGS) entry which is preliminary data.</text>
</comment>